<organism evidence="2 3">
    <name type="scientific">Dysgonomonas capnocytophagoides</name>
    <dbReference type="NCBI Taxonomy" id="45254"/>
    <lineage>
        <taxon>Bacteria</taxon>
        <taxon>Pseudomonadati</taxon>
        <taxon>Bacteroidota</taxon>
        <taxon>Bacteroidia</taxon>
        <taxon>Bacteroidales</taxon>
        <taxon>Dysgonomonadaceae</taxon>
        <taxon>Dysgonomonas</taxon>
    </lineage>
</organism>
<evidence type="ECO:0000313" key="2">
    <source>
        <dbReference type="EMBL" id="TFD92800.1"/>
    </source>
</evidence>
<evidence type="ECO:0000313" key="3">
    <source>
        <dbReference type="Proteomes" id="UP000297861"/>
    </source>
</evidence>
<feature type="region of interest" description="Disordered" evidence="1">
    <location>
        <begin position="615"/>
        <end position="642"/>
    </location>
</feature>
<feature type="compositionally biased region" description="Polar residues" evidence="1">
    <location>
        <begin position="623"/>
        <end position="642"/>
    </location>
</feature>
<feature type="region of interest" description="Disordered" evidence="1">
    <location>
        <begin position="370"/>
        <end position="390"/>
    </location>
</feature>
<gene>
    <name evidence="2" type="ORF">E2605_18330</name>
</gene>
<evidence type="ECO:0000256" key="1">
    <source>
        <dbReference type="SAM" id="MobiDB-lite"/>
    </source>
</evidence>
<dbReference type="RefSeq" id="WP_026626133.1">
    <property type="nucleotide sequence ID" value="NZ_JAWZLG010000022.1"/>
</dbReference>
<name>A0A4Y8KTZ3_9BACT</name>
<protein>
    <submittedName>
        <fullName evidence="2">T9SS type A sorting domain-containing protein</fullName>
    </submittedName>
</protein>
<keyword evidence="3" id="KW-1185">Reference proteome</keyword>
<dbReference type="STRING" id="1121485.GCA_000426485_02200"/>
<dbReference type="EMBL" id="SOML01000016">
    <property type="protein sequence ID" value="TFD92800.1"/>
    <property type="molecule type" value="Genomic_DNA"/>
</dbReference>
<accession>A0A4Y8KTZ3</accession>
<dbReference type="InterPro" id="IPR026444">
    <property type="entry name" value="Secre_tail"/>
</dbReference>
<reference evidence="2 3" key="1">
    <citation type="submission" date="2019-03" db="EMBL/GenBank/DDBJ databases">
        <title>San Antonio Military Medical Center submission to MRSN (WRAIR), pending publication.</title>
        <authorList>
            <person name="Blyth D.M."/>
            <person name="Mccarthy S.L."/>
            <person name="Schall S.E."/>
            <person name="Stam J.A."/>
            <person name="Ong A.C."/>
            <person name="Mcgann P.T."/>
        </authorList>
    </citation>
    <scope>NUCLEOTIDE SEQUENCE [LARGE SCALE GENOMIC DNA]</scope>
    <source>
        <strain evidence="2 3">MRSN571793</strain>
    </source>
</reference>
<proteinExistence type="predicted"/>
<dbReference type="OrthoDB" id="993940at2"/>
<feature type="compositionally biased region" description="Polar residues" evidence="1">
    <location>
        <begin position="370"/>
        <end position="380"/>
    </location>
</feature>
<dbReference type="NCBIfam" id="TIGR04183">
    <property type="entry name" value="Por_Secre_tail"/>
    <property type="match status" value="1"/>
</dbReference>
<comment type="caution">
    <text evidence="2">The sequence shown here is derived from an EMBL/GenBank/DDBJ whole genome shotgun (WGS) entry which is preliminary data.</text>
</comment>
<dbReference type="AlphaFoldDB" id="A0A4Y8KTZ3"/>
<sequence>MKGKLFLLLGIGLVPLALTGQTYLYNKGTMSVVTTNNQNTALYIGGDLRSEASPTKGTGSILLTKAKIVLTGNLYNYGEPDGTGTTQGHVFNVNDYTGYGTAANRSSLHFKGTSPQNVWQASSAGGVDFNKMNFKLKSNSVIYFPDIVIENDKHVTINPEVGASVYNITPVKGRLILDSRKLNLAGGDKLPGGSTIHNDNSSSVLAHLLVRGIHSQEFATSEGQARALDGYPGVQVNLALNELPTNENQRFFGDPIVGMGSPFKKIRADYFMWNFLFLPSGNNIFNEDGNTTTDPTTVLDAGRGFVIGIDLRGQNGAVYNDIHPFYRDPANGYTLNFATRAKNGYKFNRFAYGNNHNNLYQVKQAYTTSNAVDKPSNNDGVNVKPSDPGNDAYTAEVLNSGDVSRTLVKGFNYLSNPFTCPLDVSQLVYTYNGGAAGSWGVIPGFTPSGTVTPVGEIANRVWVMDPSSRASGTYNIWWGGTRDNPGNKWVVAQYKYRLISHIGATNVTDYDDGSGVMPNELTNPKALIAPMQMFVIYANTSKNIIIPANQRKIDDDALFLRSEESTKYEPDDFLFQVEDIDGGTTDRAAVVLRTFSEINKTGYQDIKKLTTDVSSNEDGKTKTVMSEGTTPETSGASSLYTQDSDGNALEARFLSLDLNSSTTSTTLYLKPSLTEHQIMIRSFRNYTKDRISEIWLDDSKTGKKTKLSEGATYTTTSSPTDNTDRFTLRFIYPAGGIGDEGIVNPDDTNITAHYANNTLTVSGFNDSDYGSLVSVYDIQGRLLKQQKVDGTTVKFNDGFAVGAYIVKVTGNRSYATKFLAR</sequence>
<dbReference type="Proteomes" id="UP000297861">
    <property type="component" value="Unassembled WGS sequence"/>
</dbReference>